<dbReference type="SUPFAM" id="SSF53850">
    <property type="entry name" value="Periplasmic binding protein-like II"/>
    <property type="match status" value="1"/>
</dbReference>
<dbReference type="RefSeq" id="WP_151110009.1">
    <property type="nucleotide sequence ID" value="NZ_WKJQ01000001.1"/>
</dbReference>
<protein>
    <submittedName>
        <fullName evidence="1">4,5-dihydroxyphthalate decarboxylase</fullName>
    </submittedName>
</protein>
<gene>
    <name evidence="1" type="ORF">GJR99_05345</name>
</gene>
<comment type="caution">
    <text evidence="1">The sequence shown here is derived from an EMBL/GenBank/DDBJ whole genome shotgun (WGS) entry which is preliminary data.</text>
</comment>
<dbReference type="OrthoDB" id="305927at2157"/>
<dbReference type="AlphaFoldDB" id="A0A6A8G600"/>
<dbReference type="Proteomes" id="UP000443423">
    <property type="component" value="Unassembled WGS sequence"/>
</dbReference>
<dbReference type="EMBL" id="WKJQ01000001">
    <property type="protein sequence ID" value="MRW96002.1"/>
    <property type="molecule type" value="Genomic_DNA"/>
</dbReference>
<accession>A0A6A8G600</accession>
<evidence type="ECO:0000313" key="2">
    <source>
        <dbReference type="Proteomes" id="UP000443423"/>
    </source>
</evidence>
<reference evidence="1 2" key="1">
    <citation type="submission" date="2019-11" db="EMBL/GenBank/DDBJ databases">
        <title>Whole genome sequence of Haloferax sp. MBLA0078.</title>
        <authorList>
            <person name="Seo M.-J."/>
            <person name="Cho E.-S."/>
        </authorList>
    </citation>
    <scope>NUCLEOTIDE SEQUENCE [LARGE SCALE GENOMIC DNA]</scope>
    <source>
        <strain evidence="1 2">MBLA0078</strain>
    </source>
</reference>
<dbReference type="Gene3D" id="3.40.190.10">
    <property type="entry name" value="Periplasmic binding protein-like II"/>
    <property type="match status" value="1"/>
</dbReference>
<sequence>MTVDLTLACYPYEWTRSLRDGRVEPQGVSLTTVDYPNPERFRRMAQRLEFDVCEMSMGTYLASRRAPEEFPFTAIPVFPYRRFRHAYIYRRRDADIETPADIADSRVGIVNWQTTTGIWQRGILAERHGVDLQSIEWVATGTEIVPTDTTGFDIEYRAPPEASAMPQLESMVESGDVDAVLTPVHLDTDAAERLFSDPVETERRYFRETSIFPIMHTVVVRDEVLDDHPWVAQNLFDAFEEAKQAALDGLDHPRWMPLAWSKPLVDKQRELIGDDPWEYGLTERNVATLETLLSYAHQQRVAAEAYDVESLFATDHIDQQWFGPGEG</sequence>
<evidence type="ECO:0000313" key="1">
    <source>
        <dbReference type="EMBL" id="MRW96002.1"/>
    </source>
</evidence>
<organism evidence="1 2">
    <name type="scientific">Haloferax marinum</name>
    <dbReference type="NCBI Taxonomy" id="2666143"/>
    <lineage>
        <taxon>Archaea</taxon>
        <taxon>Methanobacteriati</taxon>
        <taxon>Methanobacteriota</taxon>
        <taxon>Stenosarchaea group</taxon>
        <taxon>Halobacteria</taxon>
        <taxon>Halobacteriales</taxon>
        <taxon>Haloferacaceae</taxon>
        <taxon>Haloferax</taxon>
    </lineage>
</organism>
<proteinExistence type="predicted"/>
<name>A0A6A8G600_9EURY</name>
<keyword evidence="2" id="KW-1185">Reference proteome</keyword>